<feature type="region of interest" description="Disordered" evidence="1">
    <location>
        <begin position="521"/>
        <end position="574"/>
    </location>
</feature>
<organism evidence="2 3">
    <name type="scientific">Cryptosporidium xiaoi</name>
    <dbReference type="NCBI Taxonomy" id="659607"/>
    <lineage>
        <taxon>Eukaryota</taxon>
        <taxon>Sar</taxon>
        <taxon>Alveolata</taxon>
        <taxon>Apicomplexa</taxon>
        <taxon>Conoidasida</taxon>
        <taxon>Coccidia</taxon>
        <taxon>Eucoccidiorida</taxon>
        <taxon>Eimeriorina</taxon>
        <taxon>Cryptosporidiidae</taxon>
        <taxon>Cryptosporidium</taxon>
    </lineage>
</organism>
<gene>
    <name evidence="2" type="ORF">RS030_142180</name>
</gene>
<dbReference type="Proteomes" id="UP001311799">
    <property type="component" value="Unassembled WGS sequence"/>
</dbReference>
<proteinExistence type="predicted"/>
<evidence type="ECO:0000313" key="3">
    <source>
        <dbReference type="Proteomes" id="UP001311799"/>
    </source>
</evidence>
<evidence type="ECO:0008006" key="4">
    <source>
        <dbReference type="Google" id="ProtNLM"/>
    </source>
</evidence>
<sequence length="728" mass="84407">MPSEDYWKTESLFMELFGTSYLENNDFPNSNRDIEIIQQVTIPTINKTFKRVLSTYNELVELSVSSEKGRRIIQKRRETVILFKEQFNFLIHITRIFLLLILEVNGKTNLDYYESTLGCVMMPNLPLKLFHELLGSPGTKDCKVFLMDLAFLQGNKLLVDRLFGYLSGFTNTVQYECFNIRKELIDHSGKSMNHQLLSITNNYENSQYFPCLFEREECIGIMLFKIQNLLRNLWRIDNSYRDLIIWWRKFNLEFIDEVKALDLELLYCNIDKGDGSYLFDNIVNKHFSKHEHWELSTLCFTTSHVLYLAKIAIDENDQDVLEAVLSLNIKYGTYLVDELVIESIKFSLISLLLDPANYKASWILSLLHLCDSDCFSLKRTLKFVEITLDLNPCFNDSWILYSLLLTRSDRFELLGFQLPDTIDAKICDKGNKNGIQETPINDSQLTFPTFLTTKLISLNQYNDSLGIPLRFVRLGYKIHQILRGKLSCYDLLCTVNSEIKEMNNRLNYIIYNKYDDRLSSTGGGRSGNQSQNSICLEGSVPSRSRRSKGGGNNPSRTQSGVCKHGDPSTAGPGREKYFVMGKEIMERGIRQEHSNLPLIINPVLFKLQTAMWSLKLKYTLKDEGVHICYEYVKSQIEEALHLYRDLINSEQNVLEELGIQSKLREVVGRYMDMFSRFFGLNYDELDADIKIENLEEAGNLTFTNENRESIFEVDLIDWRLLIGPAYLI</sequence>
<comment type="caution">
    <text evidence="2">The sequence shown here is derived from an EMBL/GenBank/DDBJ whole genome shotgun (WGS) entry which is preliminary data.</text>
</comment>
<keyword evidence="3" id="KW-1185">Reference proteome</keyword>
<accession>A0AAV9Y2D9</accession>
<name>A0AAV9Y2D9_9CRYT</name>
<evidence type="ECO:0000256" key="1">
    <source>
        <dbReference type="SAM" id="MobiDB-lite"/>
    </source>
</evidence>
<protein>
    <recommendedName>
        <fullName evidence="4">Nuclear pore complex protein Nup85</fullName>
    </recommendedName>
</protein>
<evidence type="ECO:0000313" key="2">
    <source>
        <dbReference type="EMBL" id="KAK6590590.1"/>
    </source>
</evidence>
<reference evidence="2 3" key="1">
    <citation type="submission" date="2023-10" db="EMBL/GenBank/DDBJ databases">
        <title>Comparative genomics analysis reveals potential genetic determinants of host preference in Cryptosporidium xiaoi.</title>
        <authorList>
            <person name="Xiao L."/>
            <person name="Li J."/>
        </authorList>
    </citation>
    <scope>NUCLEOTIDE SEQUENCE [LARGE SCALE GENOMIC DNA]</scope>
    <source>
        <strain evidence="2 3">52996</strain>
    </source>
</reference>
<dbReference type="AlphaFoldDB" id="A0AAV9Y2D9"/>
<dbReference type="EMBL" id="JAWDEY010000005">
    <property type="protein sequence ID" value="KAK6590590.1"/>
    <property type="molecule type" value="Genomic_DNA"/>
</dbReference>